<sequence length="808" mass="94342">MFRCCCNEERLSGKVFETQTTPVLLEIVGAMGFRRVMDLYCVVKINDTEVHRTKVVHDDDSPIWTVLTGSLCPLKIPVETALRKHTTSEVSISLHYRFITVGKVELMFEELLNGRGERQERMILSPTENHAYLAFRSRPATEDDILFFERTKHVDIEGLASDINFRTVAYNGRFRRHRKFIEDKEYFLVRPGPDPSRPRQETQWLMKEQIETETMKPSHNWISVGHGRLGTIYLEVLSCHGLPNMDLAQSSFVSDPFVGIVFEDAMVRTNIIWNSLNPHWLPWTNRAFMFKVRHPTSLLMLGVFDYDDVLTDHHDPIGRVVINTSFFRNNTEYILHYKLHHDPDQIDAEPRGTICIRLRVEWEDESEAMQLTFATAPRCVINVDNEKSYRVLKYITRGSMDMDEVTIDTLKLYLRELLSYRKNLCYVLDVFFEIFLWRGRLKYGKGRSVWFPLHSVVLFAGSLLLIERPDLVIPIYLYGISWILLSINYHLSRHPSPWKQVKKSEEVNMMALSGRSHFNPVTIEPNQGVEEDDKLEQLDAMKTERMMKLITVLFRFALKVHRIYSKTNLSSFDMTTDTASKIDFRIIKRFVANRLTYLHTAVKSLCQTSRLIRNFINWESYATDVVTTNCFMLATLWLIFPFNTLVLWIIRLLALVFLGPWMKLVDILWVHSWYETKDELLDRIERGDCRKPCVPDFDSMLESDFFRKMVHSGRIVAETALKEKEMREKLFGPYSEAVPHYDNSRFPSVPLPQSSATPLECEGVKRRHDILYHIPGQMLEGSLIQKRPRNDQVALDAAREVAKAKKFD</sequence>
<evidence type="ECO:0000313" key="5">
    <source>
        <dbReference type="EMBL" id="GAX17123.1"/>
    </source>
</evidence>
<dbReference type="CDD" id="cd00030">
    <property type="entry name" value="C2"/>
    <property type="match status" value="2"/>
</dbReference>
<dbReference type="GO" id="GO:0005509">
    <property type="term" value="F:calcium ion binding"/>
    <property type="evidence" value="ECO:0007669"/>
    <property type="project" value="TreeGrafter"/>
</dbReference>
<dbReference type="AlphaFoldDB" id="A0A1Z5JSV8"/>
<organism evidence="5 6">
    <name type="scientific">Fistulifera solaris</name>
    <name type="common">Oleaginous diatom</name>
    <dbReference type="NCBI Taxonomy" id="1519565"/>
    <lineage>
        <taxon>Eukaryota</taxon>
        <taxon>Sar</taxon>
        <taxon>Stramenopiles</taxon>
        <taxon>Ochrophyta</taxon>
        <taxon>Bacillariophyta</taxon>
        <taxon>Bacillariophyceae</taxon>
        <taxon>Bacillariophycidae</taxon>
        <taxon>Naviculales</taxon>
        <taxon>Naviculaceae</taxon>
        <taxon>Fistulifera</taxon>
    </lineage>
</organism>
<feature type="transmembrane region" description="Helical" evidence="3">
    <location>
        <begin position="645"/>
        <end position="662"/>
    </location>
</feature>
<evidence type="ECO:0000256" key="3">
    <source>
        <dbReference type="SAM" id="Phobius"/>
    </source>
</evidence>
<dbReference type="InParanoid" id="A0A1Z5JSV8"/>
<dbReference type="Pfam" id="PF00168">
    <property type="entry name" value="C2"/>
    <property type="match status" value="2"/>
</dbReference>
<keyword evidence="6" id="KW-1185">Reference proteome</keyword>
<evidence type="ECO:0000313" key="6">
    <source>
        <dbReference type="Proteomes" id="UP000198406"/>
    </source>
</evidence>
<evidence type="ECO:0000259" key="4">
    <source>
        <dbReference type="PROSITE" id="PS50004"/>
    </source>
</evidence>
<proteinExistence type="predicted"/>
<keyword evidence="2" id="KW-0106">Calcium</keyword>
<dbReference type="EMBL" id="BDSP01000111">
    <property type="protein sequence ID" value="GAX17123.1"/>
    <property type="molecule type" value="Genomic_DNA"/>
</dbReference>
<dbReference type="InterPro" id="IPR035892">
    <property type="entry name" value="C2_domain_sf"/>
</dbReference>
<evidence type="ECO:0000256" key="2">
    <source>
        <dbReference type="ARBA" id="ARBA00022837"/>
    </source>
</evidence>
<keyword evidence="3" id="KW-0472">Membrane</keyword>
<dbReference type="SUPFAM" id="SSF49562">
    <property type="entry name" value="C2 domain (Calcium/lipid-binding domain, CaLB)"/>
    <property type="match status" value="2"/>
</dbReference>
<dbReference type="PROSITE" id="PS50004">
    <property type="entry name" value="C2"/>
    <property type="match status" value="1"/>
</dbReference>
<dbReference type="OrthoDB" id="424753at2759"/>
<gene>
    <name evidence="5" type="ORF">FisN_5Hh509</name>
</gene>
<keyword evidence="3" id="KW-0812">Transmembrane</keyword>
<dbReference type="InterPro" id="IPR000008">
    <property type="entry name" value="C2_dom"/>
</dbReference>
<dbReference type="PANTHER" id="PTHR45911:SF4">
    <property type="entry name" value="MULTIPLE C2 AND TRANSMEMBRANE DOMAIN-CONTAINING PROTEIN"/>
    <property type="match status" value="1"/>
</dbReference>
<feature type="domain" description="C2" evidence="4">
    <location>
        <begin position="211"/>
        <end position="337"/>
    </location>
</feature>
<name>A0A1Z5JSV8_FISSO</name>
<dbReference type="PANTHER" id="PTHR45911">
    <property type="entry name" value="C2 DOMAIN-CONTAINING PROTEIN"/>
    <property type="match status" value="1"/>
</dbReference>
<keyword evidence="1" id="KW-0479">Metal-binding</keyword>
<feature type="transmembrane region" description="Helical" evidence="3">
    <location>
        <begin position="449"/>
        <end position="466"/>
    </location>
</feature>
<reference evidence="5 6" key="1">
    <citation type="journal article" date="2015" name="Plant Cell">
        <title>Oil accumulation by the oleaginous diatom Fistulifera solaris as revealed by the genome and transcriptome.</title>
        <authorList>
            <person name="Tanaka T."/>
            <person name="Maeda Y."/>
            <person name="Veluchamy A."/>
            <person name="Tanaka M."/>
            <person name="Abida H."/>
            <person name="Marechal E."/>
            <person name="Bowler C."/>
            <person name="Muto M."/>
            <person name="Sunaga Y."/>
            <person name="Tanaka M."/>
            <person name="Yoshino T."/>
            <person name="Taniguchi T."/>
            <person name="Fukuda Y."/>
            <person name="Nemoto M."/>
            <person name="Matsumoto M."/>
            <person name="Wong P.S."/>
            <person name="Aburatani S."/>
            <person name="Fujibuchi W."/>
        </authorList>
    </citation>
    <scope>NUCLEOTIDE SEQUENCE [LARGE SCALE GENOMIC DNA]</scope>
    <source>
        <strain evidence="5 6">JPCC DA0580</strain>
    </source>
</reference>
<feature type="transmembrane region" description="Helical" evidence="3">
    <location>
        <begin position="472"/>
        <end position="491"/>
    </location>
</feature>
<dbReference type="Proteomes" id="UP000198406">
    <property type="component" value="Unassembled WGS sequence"/>
</dbReference>
<dbReference type="GO" id="GO:0016020">
    <property type="term" value="C:membrane"/>
    <property type="evidence" value="ECO:0007669"/>
    <property type="project" value="TreeGrafter"/>
</dbReference>
<dbReference type="Gene3D" id="2.60.40.150">
    <property type="entry name" value="C2 domain"/>
    <property type="match status" value="1"/>
</dbReference>
<keyword evidence="3" id="KW-1133">Transmembrane helix</keyword>
<comment type="caution">
    <text evidence="5">The sequence shown here is derived from an EMBL/GenBank/DDBJ whole genome shotgun (WGS) entry which is preliminary data.</text>
</comment>
<protein>
    <recommendedName>
        <fullName evidence="4">C2 domain-containing protein</fullName>
    </recommendedName>
</protein>
<accession>A0A1Z5JSV8</accession>
<dbReference type="SMART" id="SM00239">
    <property type="entry name" value="C2"/>
    <property type="match status" value="2"/>
</dbReference>
<evidence type="ECO:0000256" key="1">
    <source>
        <dbReference type="ARBA" id="ARBA00022723"/>
    </source>
</evidence>